<organism evidence="2 3">
    <name type="scientific">Stylonychia lemnae</name>
    <name type="common">Ciliate</name>
    <dbReference type="NCBI Taxonomy" id="5949"/>
    <lineage>
        <taxon>Eukaryota</taxon>
        <taxon>Sar</taxon>
        <taxon>Alveolata</taxon>
        <taxon>Ciliophora</taxon>
        <taxon>Intramacronucleata</taxon>
        <taxon>Spirotrichea</taxon>
        <taxon>Stichotrichia</taxon>
        <taxon>Sporadotrichida</taxon>
        <taxon>Oxytrichidae</taxon>
        <taxon>Stylonychinae</taxon>
        <taxon>Stylonychia</taxon>
    </lineage>
</organism>
<gene>
    <name evidence="2" type="primary">Contig14331.g15270</name>
    <name evidence="2" type="ORF">STYLEM_16788</name>
</gene>
<dbReference type="EMBL" id="CCKQ01015831">
    <property type="protein sequence ID" value="CDW87676.1"/>
    <property type="molecule type" value="Genomic_DNA"/>
</dbReference>
<dbReference type="AlphaFoldDB" id="A0A078B013"/>
<protein>
    <submittedName>
        <fullName evidence="2">Uncharacterized protein</fullName>
    </submittedName>
</protein>
<accession>A0A078B013</accession>
<dbReference type="Proteomes" id="UP000039865">
    <property type="component" value="Unassembled WGS sequence"/>
</dbReference>
<feature type="region of interest" description="Disordered" evidence="1">
    <location>
        <begin position="64"/>
        <end position="94"/>
    </location>
</feature>
<name>A0A078B013_STYLE</name>
<sequence length="330" mass="38341">MDILQSRQDNQDINYTQQDACSFQMLPSSFQISKPLRKFSQNDSQREIQMSVFEYRNSIKSVIKRQKQKSQRTSTRHQAQISQETDQSDPNLSSLTPNLNVYKSFDIKQQAISWNSSPRKVIDKLPSLNQSDAKIQVEQSKMSINMMIRPVLHKRMKLLFQNNKQIQSQQAAVKQKLLSQKEQGASNDYNPQTPLYESPYLIKAKALNNFKLDSEFQGSTRKNTNASLVKESDISFSRVDIPHLQMNQPIVQFREQDRNRFNSYDNSNFAADHKNHKNQRSSSLTSVPKSAFQQDQFNKWYHQINKNTTGIKELINSIENFGMQGEIQFC</sequence>
<evidence type="ECO:0000313" key="3">
    <source>
        <dbReference type="Proteomes" id="UP000039865"/>
    </source>
</evidence>
<dbReference type="InParanoid" id="A0A078B013"/>
<keyword evidence="3" id="KW-1185">Reference proteome</keyword>
<evidence type="ECO:0000256" key="1">
    <source>
        <dbReference type="SAM" id="MobiDB-lite"/>
    </source>
</evidence>
<proteinExistence type="predicted"/>
<evidence type="ECO:0000313" key="2">
    <source>
        <dbReference type="EMBL" id="CDW87676.1"/>
    </source>
</evidence>
<reference evidence="2 3" key="1">
    <citation type="submission" date="2014-06" db="EMBL/GenBank/DDBJ databases">
        <authorList>
            <person name="Swart Estienne"/>
        </authorList>
    </citation>
    <scope>NUCLEOTIDE SEQUENCE [LARGE SCALE GENOMIC DNA]</scope>
    <source>
        <strain evidence="2 3">130c</strain>
    </source>
</reference>
<feature type="compositionally biased region" description="Polar residues" evidence="1">
    <location>
        <begin position="71"/>
        <end position="94"/>
    </location>
</feature>